<evidence type="ECO:0000313" key="9">
    <source>
        <dbReference type="EMBL" id="ELW67746.1"/>
    </source>
</evidence>
<dbReference type="GO" id="GO:0009986">
    <property type="term" value="C:cell surface"/>
    <property type="evidence" value="ECO:0007669"/>
    <property type="project" value="TreeGrafter"/>
</dbReference>
<gene>
    <name evidence="9" type="ORF">TREES_T100011781</name>
</gene>
<dbReference type="FunCoup" id="L9KY67">
    <property type="interactions" value="207"/>
</dbReference>
<organism evidence="9 10">
    <name type="scientific">Tupaia chinensis</name>
    <name type="common">Chinese tree shrew</name>
    <name type="synonym">Tupaia belangeri chinensis</name>
    <dbReference type="NCBI Taxonomy" id="246437"/>
    <lineage>
        <taxon>Eukaryota</taxon>
        <taxon>Metazoa</taxon>
        <taxon>Chordata</taxon>
        <taxon>Craniata</taxon>
        <taxon>Vertebrata</taxon>
        <taxon>Euteleostomi</taxon>
        <taxon>Mammalia</taxon>
        <taxon>Eutheria</taxon>
        <taxon>Euarchontoglires</taxon>
        <taxon>Scandentia</taxon>
        <taxon>Tupaiidae</taxon>
        <taxon>Tupaia</taxon>
    </lineage>
</organism>
<keyword evidence="3 7" id="KW-1133">Transmembrane helix</keyword>
<dbReference type="SUPFAM" id="SSF50998">
    <property type="entry name" value="Quinoprotein alcohol dehydrogenase-like"/>
    <property type="match status" value="1"/>
</dbReference>
<dbReference type="InParanoid" id="L9KY67"/>
<evidence type="ECO:0000256" key="5">
    <source>
        <dbReference type="ARBA" id="ARBA00025791"/>
    </source>
</evidence>
<proteinExistence type="inferred from homology"/>
<keyword evidence="2 7" id="KW-0812">Transmembrane</keyword>
<dbReference type="STRING" id="246437.L9KY67"/>
<feature type="region of interest" description="Disordered" evidence="6">
    <location>
        <begin position="88"/>
        <end position="115"/>
    </location>
</feature>
<evidence type="ECO:0000256" key="3">
    <source>
        <dbReference type="ARBA" id="ARBA00022989"/>
    </source>
</evidence>
<evidence type="ECO:0000256" key="6">
    <source>
        <dbReference type="SAM" id="MobiDB-lite"/>
    </source>
</evidence>
<dbReference type="InterPro" id="IPR011047">
    <property type="entry name" value="Quinoprotein_ADH-like_sf"/>
</dbReference>
<protein>
    <submittedName>
        <fullName evidence="9">Protein ITFG3</fullName>
    </submittedName>
</protein>
<dbReference type="InterPro" id="IPR055409">
    <property type="entry name" value="Beta-prop_FAM234A_B"/>
</dbReference>
<evidence type="ECO:0000256" key="7">
    <source>
        <dbReference type="SAM" id="Phobius"/>
    </source>
</evidence>
<evidence type="ECO:0000256" key="4">
    <source>
        <dbReference type="ARBA" id="ARBA00023136"/>
    </source>
</evidence>
<dbReference type="GO" id="GO:0016020">
    <property type="term" value="C:membrane"/>
    <property type="evidence" value="ECO:0007669"/>
    <property type="project" value="UniProtKB-SubCell"/>
</dbReference>
<keyword evidence="10" id="KW-1185">Reference proteome</keyword>
<reference evidence="10" key="1">
    <citation type="submission" date="2012-07" db="EMBL/GenBank/DDBJ databases">
        <title>Genome of the Chinese tree shrew, a rising model animal genetically related to primates.</title>
        <authorList>
            <person name="Zhang G."/>
            <person name="Fan Y."/>
            <person name="Yao Y."/>
            <person name="Huang Z."/>
        </authorList>
    </citation>
    <scope>NUCLEOTIDE SEQUENCE [LARGE SCALE GENOMIC DNA]</scope>
</reference>
<comment type="subcellular location">
    <subcellularLocation>
        <location evidence="1">Membrane</location>
        <topology evidence="1">Single-pass membrane protein</topology>
    </subcellularLocation>
</comment>
<evidence type="ECO:0000259" key="8">
    <source>
        <dbReference type="Pfam" id="PF23727"/>
    </source>
</evidence>
<dbReference type="PANTHER" id="PTHR21419">
    <property type="match status" value="1"/>
</dbReference>
<feature type="domain" description="FAM234A/B beta-propeller" evidence="8">
    <location>
        <begin position="156"/>
        <end position="622"/>
    </location>
</feature>
<accession>L9KY67</accession>
<evidence type="ECO:0000313" key="10">
    <source>
        <dbReference type="Proteomes" id="UP000011518"/>
    </source>
</evidence>
<dbReference type="AlphaFoldDB" id="L9KY67"/>
<dbReference type="eggNOG" id="ENOG502R0CE">
    <property type="taxonomic scope" value="Eukaryota"/>
</dbReference>
<keyword evidence="4 7" id="KW-0472">Membrane</keyword>
<evidence type="ECO:0000256" key="1">
    <source>
        <dbReference type="ARBA" id="ARBA00004167"/>
    </source>
</evidence>
<reference evidence="10" key="2">
    <citation type="journal article" date="2013" name="Nat. Commun.">
        <title>Genome of the Chinese tree shrew.</title>
        <authorList>
            <person name="Fan Y."/>
            <person name="Huang Z.Y."/>
            <person name="Cao C.C."/>
            <person name="Chen C.S."/>
            <person name="Chen Y.X."/>
            <person name="Fan D.D."/>
            <person name="He J."/>
            <person name="Hou H.L."/>
            <person name="Hu L."/>
            <person name="Hu X.T."/>
            <person name="Jiang X.T."/>
            <person name="Lai R."/>
            <person name="Lang Y.S."/>
            <person name="Liang B."/>
            <person name="Liao S.G."/>
            <person name="Mu D."/>
            <person name="Ma Y.Y."/>
            <person name="Niu Y.Y."/>
            <person name="Sun X.Q."/>
            <person name="Xia J.Q."/>
            <person name="Xiao J."/>
            <person name="Xiong Z.Q."/>
            <person name="Xu L."/>
            <person name="Yang L."/>
            <person name="Zhang Y."/>
            <person name="Zhao W."/>
            <person name="Zhao X.D."/>
            <person name="Zheng Y.T."/>
            <person name="Zhou J.M."/>
            <person name="Zhu Y.B."/>
            <person name="Zhang G.J."/>
            <person name="Wang J."/>
            <person name="Yao Y.G."/>
        </authorList>
    </citation>
    <scope>NUCLEOTIDE SEQUENCE [LARGE SCALE GENOMIC DNA]</scope>
</reference>
<dbReference type="InterPro" id="IPR045232">
    <property type="entry name" value="FAM234"/>
</dbReference>
<sequence length="625" mass="66683">MAGSRAPFCTAEATGRTLGTREVVTCIFSSSITAGKHGLCPSLVTGCAGANRELMWARSPGVLQPGAKHWDVHTAMDGKDLEAEIHPLKNEDRKSQENLGTQLKNEDNLKSTPPQSQLSRCRTVAFFLSLFICLFVVFVVSFLIPCPDRPVSQRTWSVNYSAAVTYGFVAVADIDKDKVQDVLFLYRTSSSSDNSSHSCADEGFTAPCTLAVAVSGASGSMLWERPVAQDVTLVECARPQLRDNVAPSACILVGGPGPFTAFDLFTGAAMWNQPSVLGRNVSILSPVLQVPDVDSDGAPDLLVLAREDQEVGGYAYSGRTGHQIGRRGSLGMDGEGGPLLHVTRAGAHYVLLPCARSLCGCSLKGLCEKVTGAGGPFREDPQWQHMLNGTCGVLLHSTGTVRYLLSVPGAAGQDVLLISSEACLLLDGQELTPRWALSTAQVLRKPTLGHYKPDTLAVVIENGTGLNREILLVDLGTGSVLWSQALPSLPGAPPSASLPTADLRSAFFFWGLHELVGTSQTEPGVAQHSLYMLHPSLPSVLLELASVPSQVVTFHAVLFEPSRHAACVFLTGPAHPEAPGLVSVTKHRVQDLIPTSRVVRLGQGGPDSDQAVRDRLSRLQYRNEA</sequence>
<dbReference type="PANTHER" id="PTHR21419:SF7">
    <property type="entry name" value="PROTEIN FAM234A"/>
    <property type="match status" value="1"/>
</dbReference>
<evidence type="ECO:0000256" key="2">
    <source>
        <dbReference type="ARBA" id="ARBA00022692"/>
    </source>
</evidence>
<dbReference type="Pfam" id="PF23727">
    <property type="entry name" value="Beta-prop_FAM234A_B"/>
    <property type="match status" value="1"/>
</dbReference>
<name>L9KY67_TUPCH</name>
<dbReference type="EMBL" id="KB320600">
    <property type="protein sequence ID" value="ELW67746.1"/>
    <property type="molecule type" value="Genomic_DNA"/>
</dbReference>
<dbReference type="Proteomes" id="UP000011518">
    <property type="component" value="Unassembled WGS sequence"/>
</dbReference>
<feature type="transmembrane region" description="Helical" evidence="7">
    <location>
        <begin position="124"/>
        <end position="144"/>
    </location>
</feature>
<comment type="similarity">
    <text evidence="5">Belongs to the FAM234 family.</text>
</comment>